<dbReference type="RefSeq" id="WP_241938059.1">
    <property type="nucleotide sequence ID" value="NZ_JALBGC010000006.1"/>
</dbReference>
<dbReference type="EMBL" id="JALBGC010000006">
    <property type="protein sequence ID" value="MCI1189850.1"/>
    <property type="molecule type" value="Genomic_DNA"/>
</dbReference>
<comment type="caution">
    <text evidence="1">The sequence shown here is derived from an EMBL/GenBank/DDBJ whole genome shotgun (WGS) entry which is preliminary data.</text>
</comment>
<keyword evidence="2" id="KW-1185">Reference proteome</keyword>
<protein>
    <submittedName>
        <fullName evidence="1">Uncharacterized protein</fullName>
    </submittedName>
</protein>
<gene>
    <name evidence="1" type="ORF">MON38_20705</name>
</gene>
<dbReference type="AlphaFoldDB" id="A0A9X2AJJ7"/>
<dbReference type="Proteomes" id="UP001139193">
    <property type="component" value="Unassembled WGS sequence"/>
</dbReference>
<name>A0A9X2AJJ7_9BACT</name>
<sequence length="190" mass="21352">METLVKRALPAAAPSRSVKAIERYAQAFEARIEVVLSHRQKKKSQRSTQPLVQLIAAASGRINLQSPLALRVFSLERQVEAFRALQPDWDTYGALPIQEVAIRQARRLLHLLSMQLTGARPLSIHVFPMRDGGVQIEIDGDEMEMEVEVHPDGTEDYLVFNPEGQLLPTRNTLTSALRQFANPLQMFQVG</sequence>
<reference evidence="1" key="1">
    <citation type="submission" date="2022-03" db="EMBL/GenBank/DDBJ databases">
        <title>Bacterial whole genome sequence for Hymenobacter sp. DH14.</title>
        <authorList>
            <person name="Le V."/>
        </authorList>
    </citation>
    <scope>NUCLEOTIDE SEQUENCE</scope>
    <source>
        <strain evidence="1">DH14</strain>
    </source>
</reference>
<evidence type="ECO:0000313" key="2">
    <source>
        <dbReference type="Proteomes" id="UP001139193"/>
    </source>
</evidence>
<organism evidence="1 2">
    <name type="scientific">Hymenobacter cyanobacteriorum</name>
    <dbReference type="NCBI Taxonomy" id="2926463"/>
    <lineage>
        <taxon>Bacteria</taxon>
        <taxon>Pseudomonadati</taxon>
        <taxon>Bacteroidota</taxon>
        <taxon>Cytophagia</taxon>
        <taxon>Cytophagales</taxon>
        <taxon>Hymenobacteraceae</taxon>
        <taxon>Hymenobacter</taxon>
    </lineage>
</organism>
<proteinExistence type="predicted"/>
<accession>A0A9X2AJJ7</accession>
<evidence type="ECO:0000313" key="1">
    <source>
        <dbReference type="EMBL" id="MCI1189850.1"/>
    </source>
</evidence>